<accession>A0A6M3KBP1</accession>
<sequence length="1273" mass="141553">MPLFRPFIPRTRTTQPRPPIGGTGINYLGQQFRRFPPQPPTSPILPFEEDAEITGGAITGAGTPTPRPPVYIPSPFGRPQGGREPGQGLLTPLERKEFQAPQLPLPPEFEPLEDVGGFGIGGEKVQELLDSVSQEEIDAIQDKLKTFDIKTPLALLRVGEAVAHLAFGDSFDSLEPWQQQVAILVGELPIWAAIPAASPLRAVLATKIALETSRIARTGLQVGRGTLLPVELLERAASQVIKQPFKLSAKGIRNLKNLSLERIGTEFEKGAAKIPGKEPTLKGGVKIPSDRPTVINKIRETHAEIQTDVQTVKASLVGKTDLRSRLTKMVLGGTERELRNAERLLARVEVGESVNQTLLANAQAKLLAFQIATKAKMANISDMKKVLVDYIKETLPPSVRGAMVTTVKNLRTAKGLEKAITKVGELAEASEVKSLHTQILKEVKATKPKVKGGILRGRFGADVQKELNDIRANLGMDADDALNQINKNIDAFQDGTMSWDDMLYKNEVLQLSGTKGKTAEQLQSVLDNIQALKKTGRSARKAVVEAEKARIQVIRDDVVDTVTGGKGLKPGTGGEIPASELTAKKGWFEIFQNWQYAWDDFMDKLSFFEKGTGAFKSRISQFGNTVHEARNLQNLGLERQRVVVRGAFEQIFGTNSNNKIDSILKHMRNDKVDLGAFTNSAGNKVELKFTKGQIIKKYQELLDPTLEPTFRDTMKWTDEMMDAVKNSLTPEEKAWGDWQLKYYSEYYDSINQTFRRMYGIDLPNNPNYSPILREGEKVLIEDLLLLENSAKYATTLNNSLKSRVKNKVPLKYTDATDTLMNHIEHMEHFKAFTEPIRDLRRVFNAPDVKNAIRQYRGSHILKVVNGYMDDMARDSTDRILTINAIDRLRAGLTKSILGAKPALSLKQIPSILAYMTEMPMSDFFSGVNSFWKNPVKNFRFLREHSIEMRTRWGSGHERDIKLAMQQGYPQQISGKGKFTDKFLGLIRGGDKFATIQGNWAKFKYEMKGLAWTEENIAKAISSAERTMNRTQPSFGLESLSPFQKGGSLLKAGSMFQNQPNKYYRIISGTIRNLRAGRITPKEAAKNLILTWVVLPSLFQFISDAFQFKPLHQIGAVALGPARFILGAGSIVQSVADIALGRYHPFQVTPLTQPIDDATVLVSKMRQIIKDIANPAEGIDEEDVITVLERVSKFIGAVKGYPTPYAVQVERAIREGDIFGLVFSDYAQGEQPKRPVPSGKPSSQSDIDELRSIKLDNVDIGNSAIDELRNIDVR</sequence>
<feature type="region of interest" description="Disordered" evidence="1">
    <location>
        <begin position="1"/>
        <end position="22"/>
    </location>
</feature>
<reference evidence="2" key="1">
    <citation type="submission" date="2020-03" db="EMBL/GenBank/DDBJ databases">
        <title>The deep terrestrial virosphere.</title>
        <authorList>
            <person name="Holmfeldt K."/>
            <person name="Nilsson E."/>
            <person name="Simone D."/>
            <person name="Lopez-Fernandez M."/>
            <person name="Wu X."/>
            <person name="de Brujin I."/>
            <person name="Lundin D."/>
            <person name="Andersson A."/>
            <person name="Bertilsson S."/>
            <person name="Dopson M."/>
        </authorList>
    </citation>
    <scope>NUCLEOTIDE SEQUENCE</scope>
    <source>
        <strain evidence="2">MM415A00947</strain>
    </source>
</reference>
<protein>
    <submittedName>
        <fullName evidence="2">Uncharacterized protein</fullName>
    </submittedName>
</protein>
<dbReference type="EMBL" id="MT142365">
    <property type="protein sequence ID" value="QJA79074.1"/>
    <property type="molecule type" value="Genomic_DNA"/>
</dbReference>
<organism evidence="2">
    <name type="scientific">viral metagenome</name>
    <dbReference type="NCBI Taxonomy" id="1070528"/>
    <lineage>
        <taxon>unclassified sequences</taxon>
        <taxon>metagenomes</taxon>
        <taxon>organismal metagenomes</taxon>
    </lineage>
</organism>
<evidence type="ECO:0000313" key="2">
    <source>
        <dbReference type="EMBL" id="QJA79074.1"/>
    </source>
</evidence>
<feature type="region of interest" description="Disordered" evidence="1">
    <location>
        <begin position="1228"/>
        <end position="1247"/>
    </location>
</feature>
<gene>
    <name evidence="2" type="ORF">MM415A00947_0029</name>
</gene>
<proteinExistence type="predicted"/>
<name>A0A6M3KBP1_9ZZZZ</name>
<dbReference type="AlphaFoldDB" id="A0A6M3KBP1"/>
<evidence type="ECO:0000256" key="1">
    <source>
        <dbReference type="SAM" id="MobiDB-lite"/>
    </source>
</evidence>